<evidence type="ECO:0000313" key="2">
    <source>
        <dbReference type="EMBL" id="ANY19124.1"/>
    </source>
</evidence>
<name>A0A1B2AAK0_9SPHN</name>
<keyword evidence="3" id="KW-1185">Reference proteome</keyword>
<dbReference type="AlphaFoldDB" id="A0A1B2AAK0"/>
<accession>A0A1B2AAK0</accession>
<reference evidence="2 3" key="1">
    <citation type="submission" date="2016-07" db="EMBL/GenBank/DDBJ databases">
        <title>Complete genome sequence of Altererythrobacter dongtanensis KCTC 22672, a type strain with esterase isolated from tidal flat.</title>
        <authorList>
            <person name="Cheng H."/>
            <person name="Wu Y.-H."/>
            <person name="Zhou P."/>
            <person name="Huo Y.-Y."/>
            <person name="Wang C.-S."/>
            <person name="Xu X.-W."/>
        </authorList>
    </citation>
    <scope>NUCLEOTIDE SEQUENCE [LARGE SCALE GENOMIC DNA]</scope>
    <source>
        <strain evidence="2 3">KCTC 22672</strain>
    </source>
</reference>
<dbReference type="RefSeq" id="WP_067676114.1">
    <property type="nucleotide sequence ID" value="NZ_CP016591.1"/>
</dbReference>
<evidence type="ECO:0000313" key="3">
    <source>
        <dbReference type="Proteomes" id="UP000092932"/>
    </source>
</evidence>
<proteinExistence type="predicted"/>
<feature type="compositionally biased region" description="Basic and acidic residues" evidence="1">
    <location>
        <begin position="88"/>
        <end position="98"/>
    </location>
</feature>
<dbReference type="Proteomes" id="UP000092932">
    <property type="component" value="Chromosome"/>
</dbReference>
<protein>
    <submittedName>
        <fullName evidence="2">Uncharacterized protein</fullName>
    </submittedName>
</protein>
<dbReference type="KEGG" id="ado:A6F68_00591"/>
<dbReference type="EMBL" id="CP016591">
    <property type="protein sequence ID" value="ANY19124.1"/>
    <property type="molecule type" value="Genomic_DNA"/>
</dbReference>
<sequence>MSILAVGKVPAIAAILVFPLPLAAREQEPSPRTVTAEEAMEAAREAYADPAAREAERKRRARLACRAELSEEGIVVCAPAPDDAESAGYDKERAEQRYAEATTNKGRPVAPDLGPPECVPSLLSICAVGGAPPRPVLIDLAAIPEPPEGSDADLIARGEKVP</sequence>
<gene>
    <name evidence="2" type="ORF">A6F68_00591</name>
</gene>
<feature type="region of interest" description="Disordered" evidence="1">
    <location>
        <begin position="81"/>
        <end position="113"/>
    </location>
</feature>
<evidence type="ECO:0000256" key="1">
    <source>
        <dbReference type="SAM" id="MobiDB-lite"/>
    </source>
</evidence>
<dbReference type="STRING" id="692370.A6F68_00591"/>
<organism evidence="2 3">
    <name type="scientific">Tsuneonella dongtanensis</name>
    <dbReference type="NCBI Taxonomy" id="692370"/>
    <lineage>
        <taxon>Bacteria</taxon>
        <taxon>Pseudomonadati</taxon>
        <taxon>Pseudomonadota</taxon>
        <taxon>Alphaproteobacteria</taxon>
        <taxon>Sphingomonadales</taxon>
        <taxon>Erythrobacteraceae</taxon>
        <taxon>Tsuneonella</taxon>
    </lineage>
</organism>
<dbReference type="OrthoDB" id="7391745at2"/>